<evidence type="ECO:0000256" key="4">
    <source>
        <dbReference type="SAM" id="Coils"/>
    </source>
</evidence>
<dbReference type="PANTHER" id="PTHR19375">
    <property type="entry name" value="HEAT SHOCK PROTEIN 70KDA"/>
    <property type="match status" value="1"/>
</dbReference>
<reference evidence="6" key="1">
    <citation type="journal article" date="2019" name="Toxins">
        <title>Detection of Abrin-Like and Prepropulchellin-Like Toxin Genes and Transcripts Using Whole Genome Sequencing and Full-Length Transcript Sequencing of Abrus precatorius.</title>
        <authorList>
            <person name="Hovde B.T."/>
            <person name="Daligault H.E."/>
            <person name="Hanschen E.R."/>
            <person name="Kunde Y.A."/>
            <person name="Johnson M.B."/>
            <person name="Starkenburg S.R."/>
            <person name="Johnson S.L."/>
        </authorList>
    </citation>
    <scope>NUCLEOTIDE SEQUENCE [LARGE SCALE GENOMIC DNA]</scope>
</reference>
<dbReference type="OrthoDB" id="1375608at2759"/>
<name>A0A8B8L3D1_ABRPR</name>
<feature type="coiled-coil region" evidence="4">
    <location>
        <begin position="526"/>
        <end position="556"/>
    </location>
</feature>
<dbReference type="Gene3D" id="3.90.640.10">
    <property type="entry name" value="Actin, Chain A, domain 4"/>
    <property type="match status" value="1"/>
</dbReference>
<comment type="similarity">
    <text evidence="3">Belongs to the heat shock protein 70 family.</text>
</comment>
<evidence type="ECO:0000256" key="3">
    <source>
        <dbReference type="RuleBase" id="RU003322"/>
    </source>
</evidence>
<organism evidence="6 7">
    <name type="scientific">Abrus precatorius</name>
    <name type="common">Indian licorice</name>
    <name type="synonym">Glycine abrus</name>
    <dbReference type="NCBI Taxonomy" id="3816"/>
    <lineage>
        <taxon>Eukaryota</taxon>
        <taxon>Viridiplantae</taxon>
        <taxon>Streptophyta</taxon>
        <taxon>Embryophyta</taxon>
        <taxon>Tracheophyta</taxon>
        <taxon>Spermatophyta</taxon>
        <taxon>Magnoliopsida</taxon>
        <taxon>eudicotyledons</taxon>
        <taxon>Gunneridae</taxon>
        <taxon>Pentapetalae</taxon>
        <taxon>rosids</taxon>
        <taxon>fabids</taxon>
        <taxon>Fabales</taxon>
        <taxon>Fabaceae</taxon>
        <taxon>Papilionoideae</taxon>
        <taxon>50 kb inversion clade</taxon>
        <taxon>NPAAA clade</taxon>
        <taxon>indigoferoid/millettioid clade</taxon>
        <taxon>Abreae</taxon>
        <taxon>Abrus</taxon>
    </lineage>
</organism>
<dbReference type="Gene3D" id="1.20.1270.10">
    <property type="match status" value="1"/>
</dbReference>
<dbReference type="FunFam" id="3.30.420.40:FF:000026">
    <property type="entry name" value="Heat shock protein 70"/>
    <property type="match status" value="1"/>
</dbReference>
<dbReference type="InterPro" id="IPR013126">
    <property type="entry name" value="Hsp_70_fam"/>
</dbReference>
<dbReference type="KEGG" id="aprc:113860844"/>
<feature type="region of interest" description="Disordered" evidence="5">
    <location>
        <begin position="627"/>
        <end position="654"/>
    </location>
</feature>
<dbReference type="Pfam" id="PF00012">
    <property type="entry name" value="HSP70"/>
    <property type="match status" value="1"/>
</dbReference>
<evidence type="ECO:0000313" key="7">
    <source>
        <dbReference type="RefSeq" id="XP_027349169.1"/>
    </source>
</evidence>
<dbReference type="PROSITE" id="PS01036">
    <property type="entry name" value="HSP70_3"/>
    <property type="match status" value="1"/>
</dbReference>
<dbReference type="Gene3D" id="3.30.30.30">
    <property type="match status" value="1"/>
</dbReference>
<dbReference type="AlphaFoldDB" id="A0A8B8L3D1"/>
<dbReference type="PROSITE" id="PS00297">
    <property type="entry name" value="HSP70_1"/>
    <property type="match status" value="1"/>
</dbReference>
<proteinExistence type="inferred from homology"/>
<evidence type="ECO:0000256" key="5">
    <source>
        <dbReference type="SAM" id="MobiDB-lite"/>
    </source>
</evidence>
<keyword evidence="1 3" id="KW-0547">Nucleotide-binding</keyword>
<dbReference type="InterPro" id="IPR029048">
    <property type="entry name" value="HSP70_C_sf"/>
</dbReference>
<keyword evidence="6" id="KW-1185">Reference proteome</keyword>
<dbReference type="InterPro" id="IPR029047">
    <property type="entry name" value="HSP70_peptide-bd_sf"/>
</dbReference>
<dbReference type="Gene3D" id="3.30.420.40">
    <property type="match status" value="2"/>
</dbReference>
<dbReference type="GeneID" id="113860844"/>
<dbReference type="FunFam" id="3.30.30.30:FF:000001">
    <property type="entry name" value="heat shock 70 kDa protein-like"/>
    <property type="match status" value="1"/>
</dbReference>
<keyword evidence="4" id="KW-0175">Coiled coil</keyword>
<keyword evidence="2 3" id="KW-0067">ATP-binding</keyword>
<protein>
    <submittedName>
        <fullName evidence="7">Heat shock 70 kDa protein 18-like</fullName>
    </submittedName>
</protein>
<evidence type="ECO:0000313" key="6">
    <source>
        <dbReference type="Proteomes" id="UP000694853"/>
    </source>
</evidence>
<dbReference type="GO" id="GO:0005524">
    <property type="term" value="F:ATP binding"/>
    <property type="evidence" value="ECO:0007669"/>
    <property type="project" value="UniProtKB-KW"/>
</dbReference>
<dbReference type="InterPro" id="IPR043129">
    <property type="entry name" value="ATPase_NBD"/>
</dbReference>
<gene>
    <name evidence="7" type="primary">LOC113860844</name>
</gene>
<dbReference type="PRINTS" id="PR00301">
    <property type="entry name" value="HEATSHOCK70"/>
</dbReference>
<evidence type="ECO:0000256" key="1">
    <source>
        <dbReference type="ARBA" id="ARBA00022741"/>
    </source>
</evidence>
<dbReference type="SUPFAM" id="SSF100934">
    <property type="entry name" value="Heat shock protein 70kD (HSP70), C-terminal subdomain"/>
    <property type="match status" value="1"/>
</dbReference>
<dbReference type="PROSITE" id="PS00329">
    <property type="entry name" value="HSP70_2"/>
    <property type="match status" value="1"/>
</dbReference>
<sequence>MHLQNTCFFESPHNLTEEIAMAERVAIGIDLGTTNSCVGVWRHGRVEIIVNDQGNRTTPSYVAFKGTKRMIGDAAKNQATTNPTNPVFDAKRLIGRRFGNSEVQNDMQLWPFKVISDANNKPMIVVNYNREEKHFCAEEISSMVLAKMHEIAEDFLRSKVKNVVITVPACFNDSQRQATKDAGTIAGLNVMRIIPEPTAAAIAYCLDKKYCGRKNVVIFDLGGGTLDVSLLTIEKNNIEVKAIAGDTHLGGVDFDNKMMNHFVNEFEMDISGDPRALRRLRTTCEKAKRELSSTNETIIEVDSLYQGIDLHSSMSRAEFEELNQEYFNRCMELVEKCLIDAKMDKSSVDDVVLVGGSTKIPKVQQLLRNFFDGKVLCKCINPDEAIACGAAVLASKLSGECCEKVRDLSLGEVTPLSLGVQTHEGIMNTIIPRNTLIPIKMEVVFTTHVDNQTNIWIQVYEGERQTAVDNNFLGELVLEIPPARRFVGFEVDYDGILHVSAKEKSSGVNERVTVINHKGRLSRGEIKRMISEAEKYKDEDERYKKNEEAWDELERDAFEMKNDINDKEINWTLSKEQERKINNAIEFALKFLEENMDAKEEKNIDKIRSVLSYVSDVIIKNLKCKANSGPSGTDAASPSGIPAARPSGMPAASASKGRNLGWVKKLAHFALHASHAAHAVHGAHVVVSTITNSMSN</sequence>
<dbReference type="FunFam" id="3.90.640.10:FF:000002">
    <property type="entry name" value="Heat shock 70 kDa"/>
    <property type="match status" value="1"/>
</dbReference>
<accession>A0A8B8L3D1</accession>
<dbReference type="Gene3D" id="2.60.34.10">
    <property type="entry name" value="Substrate Binding Domain Of DNAk, Chain A, domain 1"/>
    <property type="match status" value="1"/>
</dbReference>
<dbReference type="GO" id="GO:0140662">
    <property type="term" value="F:ATP-dependent protein folding chaperone"/>
    <property type="evidence" value="ECO:0007669"/>
    <property type="project" value="InterPro"/>
</dbReference>
<dbReference type="SUPFAM" id="SSF53067">
    <property type="entry name" value="Actin-like ATPase domain"/>
    <property type="match status" value="2"/>
</dbReference>
<dbReference type="Proteomes" id="UP000694853">
    <property type="component" value="Unplaced"/>
</dbReference>
<dbReference type="InterPro" id="IPR018181">
    <property type="entry name" value="Heat_shock_70_CS"/>
</dbReference>
<reference evidence="7" key="2">
    <citation type="submission" date="2025-08" db="UniProtKB">
        <authorList>
            <consortium name="RefSeq"/>
        </authorList>
    </citation>
    <scope>IDENTIFICATION</scope>
    <source>
        <tissue evidence="7">Young leaves</tissue>
    </source>
</reference>
<feature type="coiled-coil region" evidence="4">
    <location>
        <begin position="582"/>
        <end position="609"/>
    </location>
</feature>
<evidence type="ECO:0000256" key="2">
    <source>
        <dbReference type="ARBA" id="ARBA00022840"/>
    </source>
</evidence>
<dbReference type="RefSeq" id="XP_027349169.1">
    <property type="nucleotide sequence ID" value="XM_027493368.1"/>
</dbReference>
<dbReference type="SUPFAM" id="SSF100920">
    <property type="entry name" value="Heat shock protein 70kD (HSP70), peptide-binding domain"/>
    <property type="match status" value="1"/>
</dbReference>